<dbReference type="AlphaFoldDB" id="A0A1W1BWB1"/>
<gene>
    <name evidence="1" type="ORF">MNB_SV-13-1458</name>
</gene>
<evidence type="ECO:0000313" key="1">
    <source>
        <dbReference type="EMBL" id="SFV57732.1"/>
    </source>
</evidence>
<proteinExistence type="predicted"/>
<sequence length="175" mass="20508">MGLDEVFKVLSKGVMVSLNSKKYLDVASFLMIDENFDELSILLDKIGFKLNGENGYFYISKKENMNEAELHSFLQKHKNILVAVAILKQVLPYIDKGNTVKQTEFTYQYLQKDNTALAQKFEYIFDTKDLKDIVERFFGLLEKAYILEQKERENKDEYLVLSSIEYYLNIVERVV</sequence>
<protein>
    <submittedName>
        <fullName evidence="1">Uncharacterized protein</fullName>
    </submittedName>
</protein>
<accession>A0A1W1BWB1</accession>
<reference evidence="1" key="1">
    <citation type="submission" date="2016-10" db="EMBL/GenBank/DDBJ databases">
        <authorList>
            <person name="de Groot N.N."/>
        </authorList>
    </citation>
    <scope>NUCLEOTIDE SEQUENCE</scope>
</reference>
<dbReference type="InterPro" id="IPR053841">
    <property type="entry name" value="MksE"/>
</dbReference>
<dbReference type="Pfam" id="PF21980">
    <property type="entry name" value="MksE"/>
    <property type="match status" value="1"/>
</dbReference>
<dbReference type="EMBL" id="FPHM01000044">
    <property type="protein sequence ID" value="SFV57732.1"/>
    <property type="molecule type" value="Genomic_DNA"/>
</dbReference>
<organism evidence="1">
    <name type="scientific">hydrothermal vent metagenome</name>
    <dbReference type="NCBI Taxonomy" id="652676"/>
    <lineage>
        <taxon>unclassified sequences</taxon>
        <taxon>metagenomes</taxon>
        <taxon>ecological metagenomes</taxon>
    </lineage>
</organism>
<name>A0A1W1BWB1_9ZZZZ</name>